<comment type="subunit">
    <text evidence="6">Component of the lipopolysaccharide transport and assembly complex. Interacts with LptD.</text>
</comment>
<comment type="function">
    <text evidence="6">Together with LptD, is involved in the assembly of lipopolysaccharide (LPS) at the surface of the outer membrane. Required for the proper assembly of LptD. Binds LPS and may serve as the LPS recognition site at the outer membrane.</text>
</comment>
<evidence type="ECO:0000256" key="3">
    <source>
        <dbReference type="ARBA" id="ARBA00023139"/>
    </source>
</evidence>
<dbReference type="PROSITE" id="PS51257">
    <property type="entry name" value="PROKAR_LIPOPROTEIN"/>
    <property type="match status" value="1"/>
</dbReference>
<dbReference type="GO" id="GO:0043165">
    <property type="term" value="P:Gram-negative-bacterium-type cell outer membrane assembly"/>
    <property type="evidence" value="ECO:0007669"/>
    <property type="project" value="UniProtKB-UniRule"/>
</dbReference>
<evidence type="ECO:0000256" key="4">
    <source>
        <dbReference type="ARBA" id="ARBA00023237"/>
    </source>
</evidence>
<dbReference type="PANTHER" id="PTHR38098:SF1">
    <property type="entry name" value="LPS-ASSEMBLY LIPOPROTEIN LPTE"/>
    <property type="match status" value="1"/>
</dbReference>
<evidence type="ECO:0000256" key="5">
    <source>
        <dbReference type="ARBA" id="ARBA00023288"/>
    </source>
</evidence>
<dbReference type="OrthoDB" id="5298094at2"/>
<dbReference type="KEGG" id="simp:C6571_09020"/>
<name>A0A2S0N039_9BURK</name>
<sequence>MQRRMLFTLASSALLAGCGFRLRGVPQFAFRSLYISAPAGSLLALELRRTLATAGGSLQVLSDPASLPQAEAVFELLSEKQERSVVGFNASGQARELELRLRIRFRLRNQAGTELIAPTEILQQREISYNETIALAKEAEEALLYRNMRSDLVQQLLRRLAAVKP</sequence>
<organism evidence="7 8">
    <name type="scientific">Simplicispira suum</name>
    <dbReference type="NCBI Taxonomy" id="2109915"/>
    <lineage>
        <taxon>Bacteria</taxon>
        <taxon>Pseudomonadati</taxon>
        <taxon>Pseudomonadota</taxon>
        <taxon>Betaproteobacteria</taxon>
        <taxon>Burkholderiales</taxon>
        <taxon>Comamonadaceae</taxon>
        <taxon>Simplicispira</taxon>
    </lineage>
</organism>
<evidence type="ECO:0000256" key="6">
    <source>
        <dbReference type="HAMAP-Rule" id="MF_01186"/>
    </source>
</evidence>
<proteinExistence type="inferred from homology"/>
<dbReference type="GO" id="GO:0001530">
    <property type="term" value="F:lipopolysaccharide binding"/>
    <property type="evidence" value="ECO:0007669"/>
    <property type="project" value="TreeGrafter"/>
</dbReference>
<keyword evidence="3 6" id="KW-0564">Palmitate</keyword>
<dbReference type="Gene3D" id="3.30.160.150">
    <property type="entry name" value="Lipoprotein like domain"/>
    <property type="match status" value="1"/>
</dbReference>
<dbReference type="InterPro" id="IPR007485">
    <property type="entry name" value="LPS_assembly_LptE"/>
</dbReference>
<dbReference type="GO" id="GO:0015920">
    <property type="term" value="P:lipopolysaccharide transport"/>
    <property type="evidence" value="ECO:0007669"/>
    <property type="project" value="TreeGrafter"/>
</dbReference>
<dbReference type="GO" id="GO:0009279">
    <property type="term" value="C:cell outer membrane"/>
    <property type="evidence" value="ECO:0007669"/>
    <property type="project" value="UniProtKB-SubCell"/>
</dbReference>
<dbReference type="HAMAP" id="MF_01186">
    <property type="entry name" value="LPS_assembly_LptE"/>
    <property type="match status" value="1"/>
</dbReference>
<dbReference type="GO" id="GO:1990351">
    <property type="term" value="C:transporter complex"/>
    <property type="evidence" value="ECO:0007669"/>
    <property type="project" value="TreeGrafter"/>
</dbReference>
<dbReference type="EMBL" id="CP027669">
    <property type="protein sequence ID" value="AVO41417.1"/>
    <property type="molecule type" value="Genomic_DNA"/>
</dbReference>
<dbReference type="AlphaFoldDB" id="A0A2S0N039"/>
<evidence type="ECO:0000256" key="1">
    <source>
        <dbReference type="ARBA" id="ARBA00022729"/>
    </source>
</evidence>
<keyword evidence="4 6" id="KW-0998">Cell outer membrane</keyword>
<comment type="similarity">
    <text evidence="6">Belongs to the LptE lipoprotein family.</text>
</comment>
<keyword evidence="2 6" id="KW-0472">Membrane</keyword>
<dbReference type="RefSeq" id="WP_106446394.1">
    <property type="nucleotide sequence ID" value="NZ_CP027669.1"/>
</dbReference>
<keyword evidence="5 6" id="KW-0449">Lipoprotein</keyword>
<evidence type="ECO:0000313" key="8">
    <source>
        <dbReference type="Proteomes" id="UP000239326"/>
    </source>
</evidence>
<dbReference type="Proteomes" id="UP000239326">
    <property type="component" value="Chromosome"/>
</dbReference>
<reference evidence="7 8" key="1">
    <citation type="submission" date="2018-03" db="EMBL/GenBank/DDBJ databases">
        <title>Genome sequencing of Simplicispira sp.</title>
        <authorList>
            <person name="Kim S.-J."/>
            <person name="Heo J."/>
            <person name="Kwon S.-W."/>
        </authorList>
    </citation>
    <scope>NUCLEOTIDE SEQUENCE [LARGE SCALE GENOMIC DNA]</scope>
    <source>
        <strain evidence="7 8">SC1-8</strain>
    </source>
</reference>
<protein>
    <recommendedName>
        <fullName evidence="6">LPS-assembly lipoprotein LptE</fullName>
    </recommendedName>
</protein>
<keyword evidence="8" id="KW-1185">Reference proteome</keyword>
<evidence type="ECO:0000256" key="2">
    <source>
        <dbReference type="ARBA" id="ARBA00023136"/>
    </source>
</evidence>
<evidence type="ECO:0000313" key="7">
    <source>
        <dbReference type="EMBL" id="AVO41417.1"/>
    </source>
</evidence>
<accession>A0A2S0N039</accession>
<gene>
    <name evidence="6" type="primary">lptE</name>
    <name evidence="7" type="ORF">C6571_09020</name>
</gene>
<keyword evidence="1 6" id="KW-0732">Signal</keyword>
<dbReference type="PANTHER" id="PTHR38098">
    <property type="entry name" value="LPS-ASSEMBLY LIPOPROTEIN LPTE"/>
    <property type="match status" value="1"/>
</dbReference>
<dbReference type="Pfam" id="PF04390">
    <property type="entry name" value="LptE"/>
    <property type="match status" value="1"/>
</dbReference>
<comment type="subcellular location">
    <subcellularLocation>
        <location evidence="6">Cell outer membrane</location>
        <topology evidence="6">Lipid-anchor</topology>
    </subcellularLocation>
</comment>